<dbReference type="InterPro" id="IPR046341">
    <property type="entry name" value="SET_dom_sf"/>
</dbReference>
<evidence type="ECO:0000256" key="1">
    <source>
        <dbReference type="ARBA" id="ARBA00004123"/>
    </source>
</evidence>
<dbReference type="Proteomes" id="UP000677054">
    <property type="component" value="Unassembled WGS sequence"/>
</dbReference>
<dbReference type="PANTHER" id="PTHR45747">
    <property type="entry name" value="HISTONE-LYSINE N-METHYLTRANSFERASE E(Z)"/>
    <property type="match status" value="1"/>
</dbReference>
<dbReference type="SMART" id="SM00317">
    <property type="entry name" value="SET"/>
    <property type="match status" value="1"/>
</dbReference>
<evidence type="ECO:0000256" key="2">
    <source>
        <dbReference type="ARBA" id="ARBA00012186"/>
    </source>
</evidence>
<dbReference type="InterPro" id="IPR041355">
    <property type="entry name" value="Pre-SET_CXC"/>
</dbReference>
<evidence type="ECO:0000256" key="11">
    <source>
        <dbReference type="SAM" id="MobiDB-lite"/>
    </source>
</evidence>
<evidence type="ECO:0000256" key="6">
    <source>
        <dbReference type="ARBA" id="ARBA00022853"/>
    </source>
</evidence>
<dbReference type="PANTHER" id="PTHR45747:SF4">
    <property type="entry name" value="HISTONE-LYSINE N-METHYLTRANSFERASE E(Z)"/>
    <property type="match status" value="1"/>
</dbReference>
<dbReference type="SMART" id="SM01114">
    <property type="entry name" value="CXC"/>
    <property type="match status" value="1"/>
</dbReference>
<dbReference type="GO" id="GO:0032259">
    <property type="term" value="P:methylation"/>
    <property type="evidence" value="ECO:0007669"/>
    <property type="project" value="UniProtKB-KW"/>
</dbReference>
<evidence type="ECO:0000256" key="4">
    <source>
        <dbReference type="ARBA" id="ARBA00022679"/>
    </source>
</evidence>
<feature type="domain" description="SET" evidence="12">
    <location>
        <begin position="555"/>
        <end position="670"/>
    </location>
</feature>
<dbReference type="GO" id="GO:0003682">
    <property type="term" value="F:chromatin binding"/>
    <property type="evidence" value="ECO:0007669"/>
    <property type="project" value="TreeGrafter"/>
</dbReference>
<dbReference type="GO" id="GO:0035098">
    <property type="term" value="C:ESC/E(Z) complex"/>
    <property type="evidence" value="ECO:0007669"/>
    <property type="project" value="TreeGrafter"/>
</dbReference>
<proteinExistence type="predicted"/>
<evidence type="ECO:0000259" key="12">
    <source>
        <dbReference type="PROSITE" id="PS50280"/>
    </source>
</evidence>
<dbReference type="InterPro" id="IPR026489">
    <property type="entry name" value="CXC_dom"/>
</dbReference>
<dbReference type="FunFam" id="2.170.270.10:FF:000001">
    <property type="entry name" value="Putative histone-lysine N-methyltransferase EZH2"/>
    <property type="match status" value="1"/>
</dbReference>
<reference evidence="14" key="1">
    <citation type="submission" date="2020-11" db="EMBL/GenBank/DDBJ databases">
        <authorList>
            <person name="Tran Van P."/>
        </authorList>
    </citation>
    <scope>NUCLEOTIDE SEQUENCE</scope>
</reference>
<dbReference type="InterPro" id="IPR048358">
    <property type="entry name" value="EZH1/2_MCSS"/>
</dbReference>
<evidence type="ECO:0000259" key="13">
    <source>
        <dbReference type="PROSITE" id="PS51633"/>
    </source>
</evidence>
<dbReference type="InterPro" id="IPR041343">
    <property type="entry name" value="PRC2_HTH_1"/>
</dbReference>
<dbReference type="GO" id="GO:0140951">
    <property type="term" value="F:histone H3K27 trimethyltransferase activity"/>
    <property type="evidence" value="ECO:0007669"/>
    <property type="project" value="UniProtKB-EC"/>
</dbReference>
<evidence type="ECO:0000313" key="15">
    <source>
        <dbReference type="Proteomes" id="UP000677054"/>
    </source>
</evidence>
<dbReference type="EMBL" id="LR901714">
    <property type="protein sequence ID" value="CAD7249249.1"/>
    <property type="molecule type" value="Genomic_DNA"/>
</dbReference>
<comment type="catalytic activity">
    <reaction evidence="10">
        <text>L-lysyl(27)-[histone H3] + 3 S-adenosyl-L-methionine = N(6),N(6),N(6)-trimethyl-L-lysyl(27)-[histone H3] + 3 S-adenosyl-L-homocysteine + 3 H(+)</text>
        <dbReference type="Rhea" id="RHEA:60292"/>
        <dbReference type="Rhea" id="RHEA-COMP:15535"/>
        <dbReference type="Rhea" id="RHEA-COMP:15548"/>
        <dbReference type="ChEBI" id="CHEBI:15378"/>
        <dbReference type="ChEBI" id="CHEBI:29969"/>
        <dbReference type="ChEBI" id="CHEBI:57856"/>
        <dbReference type="ChEBI" id="CHEBI:59789"/>
        <dbReference type="ChEBI" id="CHEBI:61961"/>
        <dbReference type="EC" id="2.1.1.356"/>
    </reaction>
</comment>
<keyword evidence="5" id="KW-0949">S-adenosyl-L-methionine</keyword>
<dbReference type="Gene3D" id="2.170.270.10">
    <property type="entry name" value="SET domain"/>
    <property type="match status" value="1"/>
</dbReference>
<dbReference type="InterPro" id="IPR045318">
    <property type="entry name" value="EZH1/2-like"/>
</dbReference>
<keyword evidence="7" id="KW-0805">Transcription regulation</keyword>
<dbReference type="Pfam" id="PF21358">
    <property type="entry name" value="Ezh2_MCSS"/>
    <property type="match status" value="1"/>
</dbReference>
<comment type="subcellular location">
    <subcellularLocation>
        <location evidence="1">Nucleus</location>
    </subcellularLocation>
</comment>
<keyword evidence="9" id="KW-0539">Nucleus</keyword>
<name>A0A7R9A874_9CRUS</name>
<evidence type="ECO:0000256" key="10">
    <source>
        <dbReference type="ARBA" id="ARBA00048568"/>
    </source>
</evidence>
<keyword evidence="8" id="KW-0804">Transcription</keyword>
<feature type="compositionally biased region" description="Basic and acidic residues" evidence="11">
    <location>
        <begin position="325"/>
        <end position="335"/>
    </location>
</feature>
<organism evidence="14">
    <name type="scientific">Darwinula stevensoni</name>
    <dbReference type="NCBI Taxonomy" id="69355"/>
    <lineage>
        <taxon>Eukaryota</taxon>
        <taxon>Metazoa</taxon>
        <taxon>Ecdysozoa</taxon>
        <taxon>Arthropoda</taxon>
        <taxon>Crustacea</taxon>
        <taxon>Oligostraca</taxon>
        <taxon>Ostracoda</taxon>
        <taxon>Podocopa</taxon>
        <taxon>Podocopida</taxon>
        <taxon>Darwinulocopina</taxon>
        <taxon>Darwinuloidea</taxon>
        <taxon>Darwinulidae</taxon>
        <taxon>Darwinula</taxon>
    </lineage>
</organism>
<accession>A0A7R9A874</accession>
<dbReference type="OrthoDB" id="6141102at2759"/>
<dbReference type="Pfam" id="PF00856">
    <property type="entry name" value="SET"/>
    <property type="match status" value="1"/>
</dbReference>
<feature type="region of interest" description="Disordered" evidence="11">
    <location>
        <begin position="325"/>
        <end position="353"/>
    </location>
</feature>
<evidence type="ECO:0000256" key="3">
    <source>
        <dbReference type="ARBA" id="ARBA00022603"/>
    </source>
</evidence>
<dbReference type="InterPro" id="IPR001214">
    <property type="entry name" value="SET_dom"/>
</dbReference>
<keyword evidence="4" id="KW-0808">Transferase</keyword>
<dbReference type="PROSITE" id="PS50280">
    <property type="entry name" value="SET"/>
    <property type="match status" value="1"/>
</dbReference>
<sequence>MKVSAEWKRRVKCELARIQQQQRIRRADILKASWQKNLQHHFDEVLEEQKKWEKSNVEWPRLGNSGGSEKEEGEGRLAAFEIPDEPHMDFTPLIVMKQINPMPTMLPRGWGEALACEPGDIGSFRIVAKTSRGFLVVEDETVLHNIPYMGDEVLEQDGSFIEELLKNYDGQVHGNQDGGFMDDDMFVELVESLLRQAEDANEKDSIVFHAISTLFPDKGSPDALKAKYRELTQRGGEPGVLPPECTTNIDGPHARRVSREQSLHSFNTLFCRRCFKYDCCLHRLKMFHLGPKGQKCKAPDVKVGMQCGPDCYLLSEKRRGEAEVTRNGEVAKHDGYTLPPSPSSTPPQSTSLPIAHKAGEERKAEARLQLQNPVWTGADKSLFHVLRKIFLNDYCAIAEILVTKTCREVHEFGQSTPEKVAEDATSQCEEAPPRKKKKKHRLWSMHCRKIQLKKDSTSNPVNNYVPCKHPGLPCDMTCTCVQAQNFCEKFCQCPSDCQNRFPGCRCKAQCNTKQCPCFLAVRECDPDMCTACGAHEFQLPNISCRNVSVQRGLHKHLLMAPSDVAGWGIFLEGTAQKNEFISEYCGEVITQDEADRRGKVYDKYMCSFLFNLNNDFVVDATRKGNKIRFANHSINPNCYAKVMMVNGDHRIGIFAKRPIHSGEELFFDYRYGPTEQLKFVGIEREMEIL</sequence>
<dbReference type="GO" id="GO:0031507">
    <property type="term" value="P:heterochromatin formation"/>
    <property type="evidence" value="ECO:0007669"/>
    <property type="project" value="TreeGrafter"/>
</dbReference>
<keyword evidence="3" id="KW-0489">Methyltransferase</keyword>
<keyword evidence="15" id="KW-1185">Reference proteome</keyword>
<evidence type="ECO:0000256" key="9">
    <source>
        <dbReference type="ARBA" id="ARBA00023242"/>
    </source>
</evidence>
<dbReference type="InterPro" id="IPR033467">
    <property type="entry name" value="Tesmin/TSO1-like_CXC"/>
</dbReference>
<dbReference type="SUPFAM" id="SSF82199">
    <property type="entry name" value="SET domain"/>
    <property type="match status" value="1"/>
</dbReference>
<evidence type="ECO:0000256" key="5">
    <source>
        <dbReference type="ARBA" id="ARBA00022691"/>
    </source>
</evidence>
<dbReference type="AlphaFoldDB" id="A0A7R9A874"/>
<gene>
    <name evidence="14" type="ORF">DSTB1V02_LOCUS9048</name>
</gene>
<evidence type="ECO:0000256" key="8">
    <source>
        <dbReference type="ARBA" id="ARBA00023163"/>
    </source>
</evidence>
<evidence type="ECO:0000256" key="7">
    <source>
        <dbReference type="ARBA" id="ARBA00023015"/>
    </source>
</evidence>
<keyword evidence="6" id="KW-0156">Chromatin regulator</keyword>
<protein>
    <recommendedName>
        <fullName evidence="2">[histone H3]-lysine(27) N-trimethyltransferase</fullName>
        <ecNumber evidence="2">2.1.1.356</ecNumber>
    </recommendedName>
</protein>
<dbReference type="PROSITE" id="PS51633">
    <property type="entry name" value="CXC"/>
    <property type="match status" value="1"/>
</dbReference>
<dbReference type="EC" id="2.1.1.356" evidence="2"/>
<dbReference type="Pfam" id="PF18264">
    <property type="entry name" value="preSET_CXC"/>
    <property type="match status" value="1"/>
</dbReference>
<feature type="domain" description="CXC" evidence="13">
    <location>
        <begin position="447"/>
        <end position="548"/>
    </location>
</feature>
<evidence type="ECO:0000313" key="14">
    <source>
        <dbReference type="EMBL" id="CAD7249249.1"/>
    </source>
</evidence>
<dbReference type="Pfam" id="PF18118">
    <property type="entry name" value="PRC2_HTH_1"/>
    <property type="match status" value="2"/>
</dbReference>
<dbReference type="EMBL" id="CAJPEV010002197">
    <property type="protein sequence ID" value="CAG0896080.1"/>
    <property type="molecule type" value="Genomic_DNA"/>
</dbReference>